<dbReference type="Proteomes" id="UP000775213">
    <property type="component" value="Unassembled WGS sequence"/>
</dbReference>
<organism evidence="1 2">
    <name type="scientific">Dendrobium chrysotoxum</name>
    <name type="common">Orchid</name>
    <dbReference type="NCBI Taxonomy" id="161865"/>
    <lineage>
        <taxon>Eukaryota</taxon>
        <taxon>Viridiplantae</taxon>
        <taxon>Streptophyta</taxon>
        <taxon>Embryophyta</taxon>
        <taxon>Tracheophyta</taxon>
        <taxon>Spermatophyta</taxon>
        <taxon>Magnoliopsida</taxon>
        <taxon>Liliopsida</taxon>
        <taxon>Asparagales</taxon>
        <taxon>Orchidaceae</taxon>
        <taxon>Epidendroideae</taxon>
        <taxon>Malaxideae</taxon>
        <taxon>Dendrobiinae</taxon>
        <taxon>Dendrobium</taxon>
    </lineage>
</organism>
<name>A0AAV7GQY1_DENCH</name>
<sequence>MLLLRMAATHHLFSAKEDGQALIWKFFTTVPTEGFDHMLAYHAGTKINQLQWPAAHRDWTGVSFSNKV</sequence>
<accession>A0AAV7GQY1</accession>
<dbReference type="AlphaFoldDB" id="A0AAV7GQY1"/>
<dbReference type="EMBL" id="JAGFBR010000012">
    <property type="protein sequence ID" value="KAH0457895.1"/>
    <property type="molecule type" value="Genomic_DNA"/>
</dbReference>
<proteinExistence type="predicted"/>
<evidence type="ECO:0000313" key="2">
    <source>
        <dbReference type="Proteomes" id="UP000775213"/>
    </source>
</evidence>
<reference evidence="1 2" key="1">
    <citation type="journal article" date="2021" name="Hortic Res">
        <title>Chromosome-scale assembly of the Dendrobium chrysotoxum genome enhances the understanding of orchid evolution.</title>
        <authorList>
            <person name="Zhang Y."/>
            <person name="Zhang G.Q."/>
            <person name="Zhang D."/>
            <person name="Liu X.D."/>
            <person name="Xu X.Y."/>
            <person name="Sun W.H."/>
            <person name="Yu X."/>
            <person name="Zhu X."/>
            <person name="Wang Z.W."/>
            <person name="Zhao X."/>
            <person name="Zhong W.Y."/>
            <person name="Chen H."/>
            <person name="Yin W.L."/>
            <person name="Huang T."/>
            <person name="Niu S.C."/>
            <person name="Liu Z.J."/>
        </authorList>
    </citation>
    <scope>NUCLEOTIDE SEQUENCE [LARGE SCALE GENOMIC DNA]</scope>
    <source>
        <strain evidence="1">Lindl</strain>
    </source>
</reference>
<gene>
    <name evidence="1" type="ORF">IEQ34_013210</name>
</gene>
<evidence type="ECO:0000313" key="1">
    <source>
        <dbReference type="EMBL" id="KAH0457895.1"/>
    </source>
</evidence>
<keyword evidence="2" id="KW-1185">Reference proteome</keyword>
<protein>
    <submittedName>
        <fullName evidence="1">Uncharacterized protein</fullName>
    </submittedName>
</protein>
<comment type="caution">
    <text evidence="1">The sequence shown here is derived from an EMBL/GenBank/DDBJ whole genome shotgun (WGS) entry which is preliminary data.</text>
</comment>